<dbReference type="Proteomes" id="UP000002421">
    <property type="component" value="Segment"/>
</dbReference>
<reference evidence="1 2" key="1">
    <citation type="journal article" date="2008" name="Virology">
        <title>Characterization of Pseudomonas chlororaphis myovirus 201varphi2-1 via genomic sequencing, mass spectrometry, and electron microscopy.</title>
        <authorList>
            <person name="Thomas J.A."/>
            <person name="Rolando M.R."/>
            <person name="Carroll C.A."/>
            <person name="Shen P.S."/>
            <person name="Belnap D.M."/>
            <person name="Weintraub S.T."/>
            <person name="Serwer P."/>
            <person name="Hardies S.C."/>
        </authorList>
    </citation>
    <scope>NUCLEOTIDE SEQUENCE</scope>
</reference>
<dbReference type="KEGG" id="vg:6372614"/>
<keyword evidence="2" id="KW-1185">Reference proteome</keyword>
<name>B3FIX8_BP201</name>
<organismHost>
    <name type="scientific">Pseudomonas chlororaphis</name>
    <dbReference type="NCBI Taxonomy" id="587753"/>
</organismHost>
<gene>
    <name evidence="1" type="ORF">201phi2-1p115</name>
</gene>
<protein>
    <submittedName>
        <fullName evidence="1">Uncharacterized protein</fullName>
    </submittedName>
</protein>
<organism evidence="1 2">
    <name type="scientific">Pseudomonas phage 201phi2-1</name>
    <name type="common">Pseudomonas chlororaphis phage 201phi2-1</name>
    <dbReference type="NCBI Taxonomy" id="198110"/>
    <lineage>
        <taxon>Viruses</taxon>
        <taxon>Duplodnaviria</taxon>
        <taxon>Heunggongvirae</taxon>
        <taxon>Uroviricota</taxon>
        <taxon>Caudoviricetes</taxon>
        <taxon>Chimalliviridae</taxon>
        <taxon>Serwervirus</taxon>
        <taxon>Serwervirus 201phi21</taxon>
    </lineage>
</organism>
<proteinExistence type="predicted"/>
<evidence type="ECO:0000313" key="1">
    <source>
        <dbReference type="EMBL" id="ABY62947.1"/>
    </source>
</evidence>
<sequence length="124" mass="14426">MKVYFSKLDNGDWICYDALNTTGDLFVDPTKIKLLQEKLGRVYDTAIQNSVNQLIEFTMSVDIPHFGQIHVNCELWFHNNRICNLKFINEPGEEPIGEFHKQFVLELDGLPAFDLYPYPEAEEK</sequence>
<evidence type="ECO:0000313" key="2">
    <source>
        <dbReference type="Proteomes" id="UP000002421"/>
    </source>
</evidence>
<dbReference type="RefSeq" id="YP_001956839.1">
    <property type="nucleotide sequence ID" value="NC_010821.1"/>
</dbReference>
<accession>B3FIX8</accession>
<dbReference type="EMBL" id="EU197055">
    <property type="protein sequence ID" value="ABY62947.1"/>
    <property type="molecule type" value="Genomic_DNA"/>
</dbReference>